<evidence type="ECO:0008006" key="2">
    <source>
        <dbReference type="Google" id="ProtNLM"/>
    </source>
</evidence>
<evidence type="ECO:0000313" key="1">
    <source>
        <dbReference type="EMBL" id="CAB4124071.1"/>
    </source>
</evidence>
<dbReference type="InterPro" id="IPR036086">
    <property type="entry name" value="ParB/Sulfiredoxin_sf"/>
</dbReference>
<sequence>MTAREIVNNYNFSEGDLDWKTKSAFHKPLDFIGGARQYPRTEEDNTSKNVHPGWSGHLGELIKKQGFVEDPNDPIHVVEDHPDSGPTILDGQHRVAAMFALHPDQKIPVFKSNYAWVVSNKEQLRTAEANRKKRAEINYQLEQGNE</sequence>
<organism evidence="1">
    <name type="scientific">uncultured Caudovirales phage</name>
    <dbReference type="NCBI Taxonomy" id="2100421"/>
    <lineage>
        <taxon>Viruses</taxon>
        <taxon>Duplodnaviria</taxon>
        <taxon>Heunggongvirae</taxon>
        <taxon>Uroviricota</taxon>
        <taxon>Caudoviricetes</taxon>
        <taxon>Peduoviridae</taxon>
        <taxon>Maltschvirus</taxon>
        <taxon>Maltschvirus maltsch</taxon>
    </lineage>
</organism>
<dbReference type="CDD" id="cd16387">
    <property type="entry name" value="ParB_N_Srx"/>
    <property type="match status" value="1"/>
</dbReference>
<reference evidence="1" key="1">
    <citation type="submission" date="2020-04" db="EMBL/GenBank/DDBJ databases">
        <authorList>
            <person name="Chiriac C."/>
            <person name="Salcher M."/>
            <person name="Ghai R."/>
            <person name="Kavagutti S V."/>
        </authorList>
    </citation>
    <scope>NUCLEOTIDE SEQUENCE</scope>
</reference>
<name>A0A6J5KQ98_9CAUD</name>
<protein>
    <recommendedName>
        <fullName evidence="2">ParB/Sulfiredoxin</fullName>
    </recommendedName>
</protein>
<accession>A0A6J5KQ98</accession>
<gene>
    <name evidence="1" type="ORF">UFOVP45_142</name>
</gene>
<dbReference type="SUPFAM" id="SSF110849">
    <property type="entry name" value="ParB/Sulfiredoxin"/>
    <property type="match status" value="1"/>
</dbReference>
<proteinExistence type="predicted"/>
<dbReference type="EMBL" id="LR796175">
    <property type="protein sequence ID" value="CAB4124071.1"/>
    <property type="molecule type" value="Genomic_DNA"/>
</dbReference>